<evidence type="ECO:0000313" key="2">
    <source>
        <dbReference type="Proteomes" id="UP000308760"/>
    </source>
</evidence>
<dbReference type="Pfam" id="PF19934">
    <property type="entry name" value="DUF6397"/>
    <property type="match status" value="1"/>
</dbReference>
<keyword evidence="2" id="KW-1185">Reference proteome</keyword>
<proteinExistence type="predicted"/>
<dbReference type="OrthoDB" id="3467309at2"/>
<comment type="caution">
    <text evidence="1">The sequence shown here is derived from an EMBL/GenBank/DDBJ whole genome shotgun (WGS) entry which is preliminary data.</text>
</comment>
<accession>A0A4S8QIL5</accession>
<gene>
    <name evidence="1" type="ORF">FAB82_15010</name>
</gene>
<dbReference type="EMBL" id="STGY01000056">
    <property type="protein sequence ID" value="THV40574.1"/>
    <property type="molecule type" value="Genomic_DNA"/>
</dbReference>
<organism evidence="1 2">
    <name type="scientific">Glycomyces buryatensis</name>
    <dbReference type="NCBI Taxonomy" id="2570927"/>
    <lineage>
        <taxon>Bacteria</taxon>
        <taxon>Bacillati</taxon>
        <taxon>Actinomycetota</taxon>
        <taxon>Actinomycetes</taxon>
        <taxon>Glycomycetales</taxon>
        <taxon>Glycomycetaceae</taxon>
        <taxon>Glycomyces</taxon>
    </lineage>
</organism>
<dbReference type="AlphaFoldDB" id="A0A4S8QIL5"/>
<dbReference type="RefSeq" id="WP_136535349.1">
    <property type="nucleotide sequence ID" value="NZ_STGY01000056.1"/>
</dbReference>
<protein>
    <submittedName>
        <fullName evidence="1">Uncharacterized protein</fullName>
    </submittedName>
</protein>
<sequence>MIRIEDDRMVAEAGGHVALRSDTGAWRVPWMPERNLTEYAARAAMAIAERDLARLGPLQAGDFLALERFQIDRAQALPWAAPVNYYPRQWNRETLTAMADRIGEVLAHVGTVPDVGACKAGEYLTAKLGCEVSPEAVTELARQGLIDTAGDYKDHLLYSGYSLESFDDAAAATRAGESGRELHGDEAAAVLGIRRADFDHLVRAERVVPVRTYQTRFGTAVALYRASDLTELETKHRDIDWAAVRATGKGRRSALAALTTYTEPTDTD</sequence>
<name>A0A4S8QIL5_9ACTN</name>
<dbReference type="InterPro" id="IPR045652">
    <property type="entry name" value="DUF6397"/>
</dbReference>
<reference evidence="1 2" key="2">
    <citation type="submission" date="2019-05" db="EMBL/GenBank/DDBJ databases">
        <title>Glycomyces buryatensis sp. nov.</title>
        <authorList>
            <person name="Nikitina E."/>
        </authorList>
    </citation>
    <scope>NUCLEOTIDE SEQUENCE [LARGE SCALE GENOMIC DNA]</scope>
    <source>
        <strain evidence="1 2">18</strain>
    </source>
</reference>
<reference evidence="2" key="1">
    <citation type="submission" date="2019-04" db="EMBL/GenBank/DDBJ databases">
        <title>Nocardioides xinjiangensis sp. nov.</title>
        <authorList>
            <person name="Liu S."/>
        </authorList>
    </citation>
    <scope>NUCLEOTIDE SEQUENCE [LARGE SCALE GENOMIC DNA]</scope>
    <source>
        <strain evidence="2">18</strain>
    </source>
</reference>
<dbReference type="Proteomes" id="UP000308760">
    <property type="component" value="Unassembled WGS sequence"/>
</dbReference>
<evidence type="ECO:0000313" key="1">
    <source>
        <dbReference type="EMBL" id="THV40574.1"/>
    </source>
</evidence>